<sequence length="169" mass="20072">MFIYGKHVVIADRKKKCTSFNRLIDAQTEFDNCVLIIEIDENQHKYYNLKDEELRIAQIYQDTGKNLIIIRFNPDKYIENGKIKNPKMSIRYKVLKNRINDIIDKIENGYEFDSWYTKIKLFFDDDSKPKDDTAIRCAGFSKIAKRRCRNKVSKEGMFCHDHDKSQSKS</sequence>
<dbReference type="EMBL" id="MK500597">
    <property type="protein sequence ID" value="QBK93532.1"/>
    <property type="molecule type" value="Genomic_DNA"/>
</dbReference>
<reference evidence="1" key="1">
    <citation type="journal article" date="2019" name="MBio">
        <title>Virus Genomes from Deep Sea Sediments Expand the Ocean Megavirome and Support Independent Origins of Viral Gigantism.</title>
        <authorList>
            <person name="Backstrom D."/>
            <person name="Yutin N."/>
            <person name="Jorgensen S.L."/>
            <person name="Dharamshi J."/>
            <person name="Homa F."/>
            <person name="Zaremba-Niedwiedzka K."/>
            <person name="Spang A."/>
            <person name="Wolf Y.I."/>
            <person name="Koonin E.V."/>
            <person name="Ettema T.J."/>
        </authorList>
    </citation>
    <scope>NUCLEOTIDE SEQUENCE</scope>
</reference>
<evidence type="ECO:0000313" key="1">
    <source>
        <dbReference type="EMBL" id="QBK93532.1"/>
    </source>
</evidence>
<protein>
    <submittedName>
        <fullName evidence="1">Endonuclease</fullName>
    </submittedName>
</protein>
<gene>
    <name evidence="1" type="ORF">LCPAC404_02360</name>
</gene>
<accession>A0A481ZE14</accession>
<name>A0A481ZE14_9VIRU</name>
<keyword evidence="1" id="KW-0255">Endonuclease</keyword>
<proteinExistence type="predicted"/>
<keyword evidence="1" id="KW-0378">Hydrolase</keyword>
<organism evidence="1">
    <name type="scientific">Pithovirus LCPAC404</name>
    <dbReference type="NCBI Taxonomy" id="2506597"/>
    <lineage>
        <taxon>Viruses</taxon>
        <taxon>Pithoviruses</taxon>
    </lineage>
</organism>
<keyword evidence="1" id="KW-0540">Nuclease</keyword>
<dbReference type="GO" id="GO:0004519">
    <property type="term" value="F:endonuclease activity"/>
    <property type="evidence" value="ECO:0007669"/>
    <property type="project" value="UniProtKB-KW"/>
</dbReference>